<evidence type="ECO:0000313" key="2">
    <source>
        <dbReference type="Proteomes" id="UP000183758"/>
    </source>
</evidence>
<sequence length="274" mass="31258">MNKIILDKNQLTEFILKSKYQVNKDLKLTSRCIDGRYDKQSRIQNLEFRIPEMQLPALAIPGADAGELALIFATINNYGLEMDEKKVWKTLVEVVGGEKNLQFHTDSHADKNIVLGGCGHMKQINIDSKAYGITSEQFSIINYQFSQAKKLGVVETDLHGDHQEAAVVMVRGNFGIYPQLEVETTTGKRNMQIFIYHQTLVDERHKILAKKLIENRAITAPFEFDEKYLYEALSETGENHLMETVKRLAVGLPIYQVTFKNNGEFKIEEMGKVE</sequence>
<dbReference type="Proteomes" id="UP000183758">
    <property type="component" value="Unassembled WGS sequence"/>
</dbReference>
<comment type="caution">
    <text evidence="1">The sequence shown here is derived from an EMBL/GenBank/DDBJ whole genome shotgun (WGS) entry which is preliminary data.</text>
</comment>
<reference evidence="1 2" key="1">
    <citation type="journal article" date="2016" name="Environ. Microbiol.">
        <title>Genomic resolution of a cold subsurface aquifer community provides metabolic insights for novel microbes adapted to high CO concentrations.</title>
        <authorList>
            <person name="Probst A.J."/>
            <person name="Castelle C.J."/>
            <person name="Singh A."/>
            <person name="Brown C.T."/>
            <person name="Anantharaman K."/>
            <person name="Sharon I."/>
            <person name="Hug L.A."/>
            <person name="Burstein D."/>
            <person name="Emerson J.B."/>
            <person name="Thomas B.C."/>
            <person name="Banfield J.F."/>
        </authorList>
    </citation>
    <scope>NUCLEOTIDE SEQUENCE [LARGE SCALE GENOMIC DNA]</scope>
    <source>
        <strain evidence="1">CG2_30_33_16</strain>
    </source>
</reference>
<accession>A0A1J5HFA7</accession>
<protein>
    <submittedName>
        <fullName evidence="1">Uncharacterized protein</fullName>
    </submittedName>
</protein>
<evidence type="ECO:0000313" key="1">
    <source>
        <dbReference type="EMBL" id="OIP83139.1"/>
    </source>
</evidence>
<proteinExistence type="predicted"/>
<dbReference type="EMBL" id="MNZM01000093">
    <property type="protein sequence ID" value="OIP83139.1"/>
    <property type="molecule type" value="Genomic_DNA"/>
</dbReference>
<gene>
    <name evidence="1" type="ORF">AUK04_03750</name>
</gene>
<name>A0A1J5HFA7_9BACT</name>
<organism evidence="1 2">
    <name type="scientific">Candidatus Roizmanbacteria bacterium CG2_30_33_16</name>
    <dbReference type="NCBI Taxonomy" id="1805340"/>
    <lineage>
        <taxon>Bacteria</taxon>
        <taxon>Candidatus Roizmaniibacteriota</taxon>
    </lineage>
</organism>
<dbReference type="AlphaFoldDB" id="A0A1J5HFA7"/>